<dbReference type="NCBIfam" id="TIGR00360">
    <property type="entry name" value="ComEC_N-term"/>
    <property type="match status" value="1"/>
</dbReference>
<feature type="transmembrane region" description="Helical" evidence="6">
    <location>
        <begin position="36"/>
        <end position="54"/>
    </location>
</feature>
<dbReference type="GO" id="GO:0005886">
    <property type="term" value="C:plasma membrane"/>
    <property type="evidence" value="ECO:0007669"/>
    <property type="project" value="UniProtKB-SubCell"/>
</dbReference>
<dbReference type="Proteomes" id="UP000823619">
    <property type="component" value="Unassembled WGS sequence"/>
</dbReference>
<evidence type="ECO:0000313" key="9">
    <source>
        <dbReference type="Proteomes" id="UP000823619"/>
    </source>
</evidence>
<keyword evidence="5 6" id="KW-0472">Membrane</keyword>
<evidence type="ECO:0000256" key="1">
    <source>
        <dbReference type="ARBA" id="ARBA00004651"/>
    </source>
</evidence>
<keyword evidence="4 6" id="KW-1133">Transmembrane helix</keyword>
<accession>A0A9D9HCA9</accession>
<proteinExistence type="predicted"/>
<feature type="transmembrane region" description="Helical" evidence="6">
    <location>
        <begin position="245"/>
        <end position="264"/>
    </location>
</feature>
<keyword evidence="3 6" id="KW-0812">Transmembrane</keyword>
<evidence type="ECO:0000313" key="8">
    <source>
        <dbReference type="EMBL" id="MBO8444663.1"/>
    </source>
</evidence>
<dbReference type="EMBL" id="JADIMO010000035">
    <property type="protein sequence ID" value="MBO8444663.1"/>
    <property type="molecule type" value="Genomic_DNA"/>
</dbReference>
<dbReference type="PANTHER" id="PTHR30619:SF1">
    <property type="entry name" value="RECOMBINATION PROTEIN 2"/>
    <property type="match status" value="1"/>
</dbReference>
<evidence type="ECO:0000256" key="5">
    <source>
        <dbReference type="ARBA" id="ARBA00023136"/>
    </source>
</evidence>
<dbReference type="PANTHER" id="PTHR30619">
    <property type="entry name" value="DNA INTERNALIZATION/COMPETENCE PROTEIN COMEC/REC2"/>
    <property type="match status" value="1"/>
</dbReference>
<feature type="transmembrane region" description="Helical" evidence="6">
    <location>
        <begin position="151"/>
        <end position="173"/>
    </location>
</feature>
<feature type="transmembrane region" description="Helical" evidence="6">
    <location>
        <begin position="185"/>
        <end position="211"/>
    </location>
</feature>
<dbReference type="Pfam" id="PF03772">
    <property type="entry name" value="Competence"/>
    <property type="match status" value="1"/>
</dbReference>
<sequence>MGEAKDTAGIALFFMAGTAAGEWLVSGPVPPEHRHILASASMMFFASAAIAAGLTKETGQRRTVSVMSLFALAGLLCRVSVSIHGGISVFQGSLPAEALASMSGKFKDLIDSVPYRDSDSAAIIKALISGDRSDVSPHIRAAFRDSGASHILALSGMHLGIIYAILLKLLSVFGNTPAARKARSVSIIAISAWYTAVTGAASSLVRALLFITLSETARLTGRETRPMNIFFISLTIQLAVSPENITSAGFQLSYLAMAGIYILYPKMKSWFPDPDSGTTWIPEANHGQAAGSNGQTPALNRRRGPMKRLWDAAALTIACQVFTAPAAWIHFGTFPEYFIITNLLAVPLSNFIMITSVGVISLSALGICPSFLIDLDCFCIGLLKDILMTIRTLN</sequence>
<feature type="transmembrane region" description="Helical" evidence="6">
    <location>
        <begin position="66"/>
        <end position="87"/>
    </location>
</feature>
<protein>
    <submittedName>
        <fullName evidence="8">ComEC/Rec2 family competence protein</fullName>
    </submittedName>
</protein>
<evidence type="ECO:0000256" key="2">
    <source>
        <dbReference type="ARBA" id="ARBA00022475"/>
    </source>
</evidence>
<reference evidence="8" key="1">
    <citation type="submission" date="2020-10" db="EMBL/GenBank/DDBJ databases">
        <authorList>
            <person name="Gilroy R."/>
        </authorList>
    </citation>
    <scope>NUCLEOTIDE SEQUENCE</scope>
    <source>
        <strain evidence="8">D5-748</strain>
    </source>
</reference>
<evidence type="ECO:0000259" key="7">
    <source>
        <dbReference type="Pfam" id="PF03772"/>
    </source>
</evidence>
<comment type="subcellular location">
    <subcellularLocation>
        <location evidence="1">Cell membrane</location>
        <topology evidence="1">Multi-pass membrane protein</topology>
    </subcellularLocation>
</comment>
<dbReference type="InterPro" id="IPR052159">
    <property type="entry name" value="Competence_DNA_uptake"/>
</dbReference>
<keyword evidence="2" id="KW-1003">Cell membrane</keyword>
<evidence type="ECO:0000256" key="4">
    <source>
        <dbReference type="ARBA" id="ARBA00022989"/>
    </source>
</evidence>
<gene>
    <name evidence="8" type="ORF">IAC23_03075</name>
</gene>
<dbReference type="AlphaFoldDB" id="A0A9D9HCA9"/>
<feature type="transmembrane region" description="Helical" evidence="6">
    <location>
        <begin position="351"/>
        <end position="383"/>
    </location>
</feature>
<name>A0A9D9HCA9_9BACT</name>
<reference evidence="8" key="2">
    <citation type="journal article" date="2021" name="PeerJ">
        <title>Extensive microbial diversity within the chicken gut microbiome revealed by metagenomics and culture.</title>
        <authorList>
            <person name="Gilroy R."/>
            <person name="Ravi A."/>
            <person name="Getino M."/>
            <person name="Pursley I."/>
            <person name="Horton D.L."/>
            <person name="Alikhan N.F."/>
            <person name="Baker D."/>
            <person name="Gharbi K."/>
            <person name="Hall N."/>
            <person name="Watson M."/>
            <person name="Adriaenssens E.M."/>
            <person name="Foster-Nyarko E."/>
            <person name="Jarju S."/>
            <person name="Secka A."/>
            <person name="Antonio M."/>
            <person name="Oren A."/>
            <person name="Chaudhuri R.R."/>
            <person name="La Ragione R."/>
            <person name="Hildebrand F."/>
            <person name="Pallen M.J."/>
        </authorList>
    </citation>
    <scope>NUCLEOTIDE SEQUENCE</scope>
    <source>
        <strain evidence="8">D5-748</strain>
    </source>
</reference>
<organism evidence="8 9">
    <name type="scientific">Candidatus Cryptobacteroides merdavium</name>
    <dbReference type="NCBI Taxonomy" id="2840769"/>
    <lineage>
        <taxon>Bacteria</taxon>
        <taxon>Pseudomonadati</taxon>
        <taxon>Bacteroidota</taxon>
        <taxon>Bacteroidia</taxon>
        <taxon>Bacteroidales</taxon>
        <taxon>Candidatus Cryptobacteroides</taxon>
    </lineage>
</organism>
<comment type="caution">
    <text evidence="8">The sequence shown here is derived from an EMBL/GenBank/DDBJ whole genome shotgun (WGS) entry which is preliminary data.</text>
</comment>
<feature type="transmembrane region" description="Helical" evidence="6">
    <location>
        <begin position="309"/>
        <end position="331"/>
    </location>
</feature>
<evidence type="ECO:0000256" key="6">
    <source>
        <dbReference type="SAM" id="Phobius"/>
    </source>
</evidence>
<dbReference type="InterPro" id="IPR004477">
    <property type="entry name" value="ComEC_N"/>
</dbReference>
<evidence type="ECO:0000256" key="3">
    <source>
        <dbReference type="ARBA" id="ARBA00022692"/>
    </source>
</evidence>
<feature type="domain" description="ComEC/Rec2-related protein" evidence="7">
    <location>
        <begin position="127"/>
        <end position="388"/>
    </location>
</feature>